<evidence type="ECO:0000313" key="1">
    <source>
        <dbReference type="EMBL" id="PPS14577.1"/>
    </source>
</evidence>
<sequence length="249" mass="28673">MKIFCSNCYGVGNPVTVRELKQLLFSNVPDVVFLCETKIHSNSLSRVRSIYRMEGFMAINSKGKSGGLTLMWMEGVKVDVQNFSNHQIDSLVTLDENSVIWFTGFYGQAKPNLWNQSWYMLRRVKRMVKEGRGRRKLRKPMNEFEDILDELALVDVKTSDGWFMWSNNREGANLVKERLDGFLVSEDLIGKLPFITTKVVCQLKSDHEAIFLNTQGCQSGEIGRDYRSCFKYNVCLAKEQEAKNIITRI</sequence>
<dbReference type="AlphaFoldDB" id="A0A2P5YG58"/>
<evidence type="ECO:0000313" key="2">
    <source>
        <dbReference type="Proteomes" id="UP000239757"/>
    </source>
</evidence>
<dbReference type="PANTHER" id="PTHR35218">
    <property type="entry name" value="RNASE H DOMAIN-CONTAINING PROTEIN"/>
    <property type="match status" value="1"/>
</dbReference>
<organism evidence="1 2">
    <name type="scientific">Gossypium barbadense</name>
    <name type="common">Sea Island cotton</name>
    <name type="synonym">Hibiscus barbadensis</name>
    <dbReference type="NCBI Taxonomy" id="3634"/>
    <lineage>
        <taxon>Eukaryota</taxon>
        <taxon>Viridiplantae</taxon>
        <taxon>Streptophyta</taxon>
        <taxon>Embryophyta</taxon>
        <taxon>Tracheophyta</taxon>
        <taxon>Spermatophyta</taxon>
        <taxon>Magnoliopsida</taxon>
        <taxon>eudicotyledons</taxon>
        <taxon>Gunneridae</taxon>
        <taxon>Pentapetalae</taxon>
        <taxon>rosids</taxon>
        <taxon>malvids</taxon>
        <taxon>Malvales</taxon>
        <taxon>Malvaceae</taxon>
        <taxon>Malvoideae</taxon>
        <taxon>Gossypium</taxon>
    </lineage>
</organism>
<accession>A0A2P5YG58</accession>
<dbReference type="Gene3D" id="3.60.10.10">
    <property type="entry name" value="Endonuclease/exonuclease/phosphatase"/>
    <property type="match status" value="1"/>
</dbReference>
<protein>
    <recommendedName>
        <fullName evidence="3">Endonuclease/exonuclease/phosphatase domain-containing protein</fullName>
    </recommendedName>
</protein>
<reference evidence="1 2" key="1">
    <citation type="submission" date="2015-01" db="EMBL/GenBank/DDBJ databases">
        <title>Genome of allotetraploid Gossypium barbadense reveals genomic plasticity and fiber elongation in cotton evolution.</title>
        <authorList>
            <person name="Chen X."/>
            <person name="Liu X."/>
            <person name="Zhao B."/>
            <person name="Zheng H."/>
            <person name="Hu Y."/>
            <person name="Lu G."/>
            <person name="Yang C."/>
            <person name="Chen J."/>
            <person name="Shan C."/>
            <person name="Zhang L."/>
            <person name="Zhou Y."/>
            <person name="Wang L."/>
            <person name="Guo W."/>
            <person name="Bai Y."/>
            <person name="Ruan J."/>
            <person name="Shangguan X."/>
            <person name="Mao Y."/>
            <person name="Jiang J."/>
            <person name="Zhu Y."/>
            <person name="Lei J."/>
            <person name="Kang H."/>
            <person name="Chen S."/>
            <person name="He X."/>
            <person name="Wang R."/>
            <person name="Wang Y."/>
            <person name="Chen J."/>
            <person name="Wang L."/>
            <person name="Yu S."/>
            <person name="Wang B."/>
            <person name="Wei J."/>
            <person name="Song S."/>
            <person name="Lu X."/>
            <person name="Gao Z."/>
            <person name="Gu W."/>
            <person name="Deng X."/>
            <person name="Ma D."/>
            <person name="Wang S."/>
            <person name="Liang W."/>
            <person name="Fang L."/>
            <person name="Cai C."/>
            <person name="Zhu X."/>
            <person name="Zhou B."/>
            <person name="Zhang Y."/>
            <person name="Chen Z."/>
            <person name="Xu S."/>
            <person name="Zhu R."/>
            <person name="Wang S."/>
            <person name="Zhang T."/>
            <person name="Zhao G."/>
        </authorList>
    </citation>
    <scope>NUCLEOTIDE SEQUENCE [LARGE SCALE GENOMIC DNA]</scope>
    <source>
        <strain evidence="2">cv. Xinhai21</strain>
        <tissue evidence="1">Leaf</tissue>
    </source>
</reference>
<dbReference type="SUPFAM" id="SSF56219">
    <property type="entry name" value="DNase I-like"/>
    <property type="match status" value="1"/>
</dbReference>
<gene>
    <name evidence="1" type="ORF">GOBAR_AA06000</name>
</gene>
<proteinExistence type="predicted"/>
<name>A0A2P5YG58_GOSBA</name>
<dbReference type="Proteomes" id="UP000239757">
    <property type="component" value="Unassembled WGS sequence"/>
</dbReference>
<evidence type="ECO:0008006" key="3">
    <source>
        <dbReference type="Google" id="ProtNLM"/>
    </source>
</evidence>
<dbReference type="OrthoDB" id="1729225at2759"/>
<dbReference type="InterPro" id="IPR036691">
    <property type="entry name" value="Endo/exonu/phosph_ase_sf"/>
</dbReference>
<dbReference type="PANTHER" id="PTHR35218:SF9">
    <property type="entry name" value="ENDONUCLEASE_EXONUCLEASE_PHOSPHATASE DOMAIN-CONTAINING PROTEIN"/>
    <property type="match status" value="1"/>
</dbReference>
<dbReference type="EMBL" id="KZ663241">
    <property type="protein sequence ID" value="PPS14577.1"/>
    <property type="molecule type" value="Genomic_DNA"/>
</dbReference>